<comment type="function">
    <text evidence="9">The M ring may be actively involved in energy transduction.</text>
</comment>
<accession>A0A1I6Z7C7</accession>
<dbReference type="InterPro" id="IPR013556">
    <property type="entry name" value="Flag_M-ring_C"/>
</dbReference>
<dbReference type="InterPro" id="IPR000067">
    <property type="entry name" value="FlgMring_FliF"/>
</dbReference>
<comment type="similarity">
    <text evidence="3 9">Belongs to the FliF family.</text>
</comment>
<evidence type="ECO:0000256" key="9">
    <source>
        <dbReference type="PIRNR" id="PIRNR004862"/>
    </source>
</evidence>
<feature type="compositionally biased region" description="Polar residues" evidence="10">
    <location>
        <begin position="291"/>
        <end position="307"/>
    </location>
</feature>
<evidence type="ECO:0000256" key="8">
    <source>
        <dbReference type="ARBA" id="ARBA00023143"/>
    </source>
</evidence>
<evidence type="ECO:0000256" key="6">
    <source>
        <dbReference type="ARBA" id="ARBA00022989"/>
    </source>
</evidence>
<dbReference type="Pfam" id="PF08345">
    <property type="entry name" value="YscJ_FliF_C"/>
    <property type="match status" value="1"/>
</dbReference>
<protein>
    <recommendedName>
        <fullName evidence="9">Flagellar M-ring protein</fullName>
    </recommendedName>
</protein>
<dbReference type="RefSeq" id="WP_083416630.1">
    <property type="nucleotide sequence ID" value="NZ_FPBD01000002.1"/>
</dbReference>
<feature type="transmembrane region" description="Helical" evidence="11">
    <location>
        <begin position="435"/>
        <end position="454"/>
    </location>
</feature>
<dbReference type="GO" id="GO:0071973">
    <property type="term" value="P:bacterial-type flagellum-dependent cell motility"/>
    <property type="evidence" value="ECO:0007669"/>
    <property type="project" value="InterPro"/>
</dbReference>
<organism evidence="14 15">
    <name type="scientific">Pseudovibrio denitrificans</name>
    <dbReference type="NCBI Taxonomy" id="258256"/>
    <lineage>
        <taxon>Bacteria</taxon>
        <taxon>Pseudomonadati</taxon>
        <taxon>Pseudomonadota</taxon>
        <taxon>Alphaproteobacteria</taxon>
        <taxon>Hyphomicrobiales</taxon>
        <taxon>Stappiaceae</taxon>
        <taxon>Pseudovibrio</taxon>
    </lineage>
</organism>
<evidence type="ECO:0000256" key="7">
    <source>
        <dbReference type="ARBA" id="ARBA00023136"/>
    </source>
</evidence>
<evidence type="ECO:0000259" key="13">
    <source>
        <dbReference type="Pfam" id="PF08345"/>
    </source>
</evidence>
<keyword evidence="15" id="KW-1185">Reference proteome</keyword>
<evidence type="ECO:0000313" key="15">
    <source>
        <dbReference type="Proteomes" id="UP000183371"/>
    </source>
</evidence>
<dbReference type="InterPro" id="IPR045851">
    <property type="entry name" value="AMP-bd_C_sf"/>
</dbReference>
<dbReference type="NCBIfam" id="TIGR00206">
    <property type="entry name" value="fliF"/>
    <property type="match status" value="1"/>
</dbReference>
<reference evidence="15" key="1">
    <citation type="submission" date="2016-10" db="EMBL/GenBank/DDBJ databases">
        <authorList>
            <person name="Varghese N."/>
            <person name="Submissions S."/>
        </authorList>
    </citation>
    <scope>NUCLEOTIDE SEQUENCE [LARGE SCALE GENOMIC DNA]</scope>
    <source>
        <strain evidence="15">DSM 17465</strain>
    </source>
</reference>
<dbReference type="Gene3D" id="3.30.300.30">
    <property type="match status" value="1"/>
</dbReference>
<evidence type="ECO:0000256" key="3">
    <source>
        <dbReference type="ARBA" id="ARBA00007971"/>
    </source>
</evidence>
<feature type="domain" description="Flagellar M-ring C-terminal" evidence="13">
    <location>
        <begin position="245"/>
        <end position="406"/>
    </location>
</feature>
<dbReference type="Proteomes" id="UP000183371">
    <property type="component" value="Unassembled WGS sequence"/>
</dbReference>
<feature type="domain" description="Flagellar M-ring N-terminal" evidence="12">
    <location>
        <begin position="38"/>
        <end position="211"/>
    </location>
</feature>
<dbReference type="PRINTS" id="PR01009">
    <property type="entry name" value="FLGMRINGFLIF"/>
</dbReference>
<dbReference type="GO" id="GO:0003774">
    <property type="term" value="F:cytoskeletal motor activity"/>
    <property type="evidence" value="ECO:0007669"/>
    <property type="project" value="InterPro"/>
</dbReference>
<keyword evidence="4" id="KW-1003">Cell membrane</keyword>
<dbReference type="PANTHER" id="PTHR30046">
    <property type="entry name" value="FLAGELLAR M-RING PROTEIN"/>
    <property type="match status" value="1"/>
</dbReference>
<proteinExistence type="inferred from homology"/>
<evidence type="ECO:0000256" key="1">
    <source>
        <dbReference type="ARBA" id="ARBA00004117"/>
    </source>
</evidence>
<name>A0A1I6Z7C7_9HYPH</name>
<sequence length="549" mass="58921">MSGILDFLKGLGPARLAAMGAMAALLIGLFSFIIVRATAPQMVPLFTDLTLEDAAAIVSQVESQGVSYELGVNGRSVLVPQENVHRLRMTLAEAGLPSGGGVGYEIFDKTDTLGATSFVQNLNRTRALEGELSRTIRSIGRIASARVHLVIPEKQLFQRDREPPTASIAIKVQGSLTNGQIRAIQHLVATAVEGLEPSYVSIVDERGTLLASGTGDKEGLAGGSSLDERRLTMESRLRQQVEEILNNVVGTGRARVRVAAEINYNRKTETQELFDPDGQVLRSSQSKEENASSTNGEDTVSVGNQLPNADAAGSSAGSKDSSNVSEEILNYEISKSTVTEIYEAGGLERLSVAVLVDGTYTTSEDGTQTYQPRSREELEQIATLVRTAVGFSKHRGDTVEVVNMRFVEAPLSDFADGEGGLFDFTRADIMKFAELGVLFVITVLLLIFAVSPLMKRILAKDEEPEAALEGSGVQMLPDGTLVAESPAQVEGIVGEMEAVPTEIPTAEWIEDAKMQAALHQSSIKQISEMIEDSPSEAVNIVRGWLNEAA</sequence>
<evidence type="ECO:0000313" key="14">
    <source>
        <dbReference type="EMBL" id="SFT58589.1"/>
    </source>
</evidence>
<dbReference type="EMBL" id="FPBD01000002">
    <property type="protein sequence ID" value="SFT58589.1"/>
    <property type="molecule type" value="Genomic_DNA"/>
</dbReference>
<keyword evidence="7 11" id="KW-0472">Membrane</keyword>
<evidence type="ECO:0000256" key="11">
    <source>
        <dbReference type="SAM" id="Phobius"/>
    </source>
</evidence>
<evidence type="ECO:0000256" key="4">
    <source>
        <dbReference type="ARBA" id="ARBA00022475"/>
    </source>
</evidence>
<evidence type="ECO:0000259" key="12">
    <source>
        <dbReference type="Pfam" id="PF01514"/>
    </source>
</evidence>
<keyword evidence="6 11" id="KW-1133">Transmembrane helix</keyword>
<dbReference type="InterPro" id="IPR006182">
    <property type="entry name" value="FliF_N_dom"/>
</dbReference>
<feature type="compositionally biased region" description="Low complexity" evidence="10">
    <location>
        <begin position="309"/>
        <end position="322"/>
    </location>
</feature>
<feature type="transmembrane region" description="Helical" evidence="11">
    <location>
        <begin position="16"/>
        <end position="35"/>
    </location>
</feature>
<evidence type="ECO:0000256" key="5">
    <source>
        <dbReference type="ARBA" id="ARBA00022692"/>
    </source>
</evidence>
<evidence type="ECO:0000256" key="2">
    <source>
        <dbReference type="ARBA" id="ARBA00004651"/>
    </source>
</evidence>
<comment type="subcellular location">
    <subcellularLocation>
        <location evidence="1 9">Bacterial flagellum basal body</location>
    </subcellularLocation>
    <subcellularLocation>
        <location evidence="2">Cell membrane</location>
        <topology evidence="2">Multi-pass membrane protein</topology>
    </subcellularLocation>
</comment>
<dbReference type="PANTHER" id="PTHR30046:SF0">
    <property type="entry name" value="FLAGELLAR M-RING PROTEIN"/>
    <property type="match status" value="1"/>
</dbReference>
<keyword evidence="14" id="KW-0282">Flagellum</keyword>
<keyword evidence="14" id="KW-0966">Cell projection</keyword>
<dbReference type="AlphaFoldDB" id="A0A1I6Z7C7"/>
<dbReference type="GO" id="GO:0009431">
    <property type="term" value="C:bacterial-type flagellum basal body, MS ring"/>
    <property type="evidence" value="ECO:0007669"/>
    <property type="project" value="InterPro"/>
</dbReference>
<dbReference type="GO" id="GO:0005886">
    <property type="term" value="C:plasma membrane"/>
    <property type="evidence" value="ECO:0007669"/>
    <property type="project" value="UniProtKB-SubCell"/>
</dbReference>
<dbReference type="InterPro" id="IPR043427">
    <property type="entry name" value="YscJ/FliF"/>
</dbReference>
<keyword evidence="5 11" id="KW-0812">Transmembrane</keyword>
<feature type="region of interest" description="Disordered" evidence="10">
    <location>
        <begin position="269"/>
        <end position="324"/>
    </location>
</feature>
<gene>
    <name evidence="14" type="ORF">SAMN05444141_102126</name>
</gene>
<dbReference type="Pfam" id="PF01514">
    <property type="entry name" value="YscJ_FliF"/>
    <property type="match status" value="1"/>
</dbReference>
<dbReference type="PIRSF" id="PIRSF004862">
    <property type="entry name" value="FliF"/>
    <property type="match status" value="1"/>
</dbReference>
<keyword evidence="14" id="KW-0969">Cilium</keyword>
<evidence type="ECO:0000256" key="10">
    <source>
        <dbReference type="SAM" id="MobiDB-lite"/>
    </source>
</evidence>
<keyword evidence="8 9" id="KW-0975">Bacterial flagellum</keyword>